<dbReference type="GO" id="GO:0005975">
    <property type="term" value="P:carbohydrate metabolic process"/>
    <property type="evidence" value="ECO:0007669"/>
    <property type="project" value="UniProtKB-UniRule"/>
</dbReference>
<dbReference type="InterPro" id="IPR039104">
    <property type="entry name" value="6PGL"/>
</dbReference>
<evidence type="ECO:0000313" key="9">
    <source>
        <dbReference type="EMBL" id="QFU77412.1"/>
    </source>
</evidence>
<comment type="pathway">
    <text evidence="3 7">Carbohydrate degradation; pentose phosphate pathway; D-ribulose 5-phosphate from D-glucose 6-phosphate (oxidative stage): step 2/3.</text>
</comment>
<dbReference type="Proteomes" id="UP000326287">
    <property type="component" value="Chromosome"/>
</dbReference>
<dbReference type="CDD" id="cd01400">
    <property type="entry name" value="6PGL"/>
    <property type="match status" value="1"/>
</dbReference>
<dbReference type="PANTHER" id="PTHR11054">
    <property type="entry name" value="6-PHOSPHOGLUCONOLACTONASE"/>
    <property type="match status" value="1"/>
</dbReference>
<proteinExistence type="inferred from homology"/>
<accession>A0A5P9NNP6</accession>
<feature type="domain" description="Glucosamine/galactosamine-6-phosphate isomerase" evidence="8">
    <location>
        <begin position="11"/>
        <end position="217"/>
    </location>
</feature>
<dbReference type="InterPro" id="IPR005900">
    <property type="entry name" value="6-phosphogluconolactonase_DevB"/>
</dbReference>
<dbReference type="EC" id="3.1.1.31" evidence="5 7"/>
<evidence type="ECO:0000256" key="6">
    <source>
        <dbReference type="ARBA" id="ARBA00020337"/>
    </source>
</evidence>
<dbReference type="OrthoDB" id="9810967at2"/>
<dbReference type="PANTHER" id="PTHR11054:SF0">
    <property type="entry name" value="6-PHOSPHOGLUCONOLACTONASE"/>
    <property type="match status" value="1"/>
</dbReference>
<dbReference type="Pfam" id="PF01182">
    <property type="entry name" value="Glucosamine_iso"/>
    <property type="match status" value="1"/>
</dbReference>
<evidence type="ECO:0000256" key="2">
    <source>
        <dbReference type="ARBA" id="ARBA00002681"/>
    </source>
</evidence>
<evidence type="ECO:0000256" key="5">
    <source>
        <dbReference type="ARBA" id="ARBA00013198"/>
    </source>
</evidence>
<name>A0A5P9NNP6_9GAMM</name>
<evidence type="ECO:0000256" key="1">
    <source>
        <dbReference type="ARBA" id="ARBA00000832"/>
    </source>
</evidence>
<dbReference type="InterPro" id="IPR037171">
    <property type="entry name" value="NagB/RpiA_transferase-like"/>
</dbReference>
<evidence type="ECO:0000259" key="8">
    <source>
        <dbReference type="Pfam" id="PF01182"/>
    </source>
</evidence>
<dbReference type="NCBIfam" id="TIGR01198">
    <property type="entry name" value="pgl"/>
    <property type="match status" value="1"/>
</dbReference>
<evidence type="ECO:0000313" key="10">
    <source>
        <dbReference type="Proteomes" id="UP000326287"/>
    </source>
</evidence>
<evidence type="ECO:0000256" key="3">
    <source>
        <dbReference type="ARBA" id="ARBA00004961"/>
    </source>
</evidence>
<dbReference type="GO" id="GO:0017057">
    <property type="term" value="F:6-phosphogluconolactonase activity"/>
    <property type="evidence" value="ECO:0007669"/>
    <property type="project" value="UniProtKB-UniRule"/>
</dbReference>
<sequence length="227" mass="24205">MSNWQRFASRPELDAALATHIANTLKSDIETRGRASLAVSGGSTPKAMFAALAQIELAWEQVFITLVDERWVAPEHDDSNERLVRENLLQGPAAKARFAGLKASPADANEGLAEVTARLGKFPLPFSCVVLGMGGDGHTASWFPQANNLAELLDPAGTAILGSCDPVTAPHQRITLTLPVVLAANEIVLHITGDEKATVLAEAAEQHYPIAAVSEQSTNPVSIWWAP</sequence>
<dbReference type="KEGG" id="halc:EY643_18030"/>
<dbReference type="SUPFAM" id="SSF100950">
    <property type="entry name" value="NagB/RpiA/CoA transferase-like"/>
    <property type="match status" value="1"/>
</dbReference>
<dbReference type="GO" id="GO:0006098">
    <property type="term" value="P:pentose-phosphate shunt"/>
    <property type="evidence" value="ECO:0007669"/>
    <property type="project" value="UniProtKB-UniPathway"/>
</dbReference>
<protein>
    <recommendedName>
        <fullName evidence="6 7">6-phosphogluconolactonase</fullName>
        <shortName evidence="7">6PGL</shortName>
        <ecNumber evidence="5 7">3.1.1.31</ecNumber>
    </recommendedName>
</protein>
<dbReference type="UniPathway" id="UPA00115">
    <property type="reaction ID" value="UER00409"/>
</dbReference>
<dbReference type="Gene3D" id="3.40.50.1360">
    <property type="match status" value="1"/>
</dbReference>
<organism evidence="9 10">
    <name type="scientific">Halioglobus maricola</name>
    <dbReference type="NCBI Taxonomy" id="2601894"/>
    <lineage>
        <taxon>Bacteria</taxon>
        <taxon>Pseudomonadati</taxon>
        <taxon>Pseudomonadota</taxon>
        <taxon>Gammaproteobacteria</taxon>
        <taxon>Cellvibrionales</taxon>
        <taxon>Halieaceae</taxon>
        <taxon>Halioglobus</taxon>
    </lineage>
</organism>
<gene>
    <name evidence="7 9" type="primary">pgl</name>
    <name evidence="9" type="ORF">EY643_18030</name>
</gene>
<keyword evidence="10" id="KW-1185">Reference proteome</keyword>
<dbReference type="RefSeq" id="WP_153240558.1">
    <property type="nucleotide sequence ID" value="NZ_CP036422.1"/>
</dbReference>
<dbReference type="EMBL" id="CP036422">
    <property type="protein sequence ID" value="QFU77412.1"/>
    <property type="molecule type" value="Genomic_DNA"/>
</dbReference>
<comment type="function">
    <text evidence="2 7">Hydrolysis of 6-phosphogluconolactone to 6-phosphogluconate.</text>
</comment>
<reference evidence="9 10" key="1">
    <citation type="submission" date="2019-02" db="EMBL/GenBank/DDBJ databases">
        <authorList>
            <person name="Li S.-H."/>
        </authorList>
    </citation>
    <scope>NUCLEOTIDE SEQUENCE [LARGE SCALE GENOMIC DNA]</scope>
    <source>
        <strain evidence="9 10">IMCC14385</strain>
    </source>
</reference>
<comment type="catalytic activity">
    <reaction evidence="1 7">
        <text>6-phospho-D-glucono-1,5-lactone + H2O = 6-phospho-D-gluconate + H(+)</text>
        <dbReference type="Rhea" id="RHEA:12556"/>
        <dbReference type="ChEBI" id="CHEBI:15377"/>
        <dbReference type="ChEBI" id="CHEBI:15378"/>
        <dbReference type="ChEBI" id="CHEBI:57955"/>
        <dbReference type="ChEBI" id="CHEBI:58759"/>
        <dbReference type="EC" id="3.1.1.31"/>
    </reaction>
</comment>
<dbReference type="InterPro" id="IPR006148">
    <property type="entry name" value="Glc/Gal-6P_isomerase"/>
</dbReference>
<dbReference type="AlphaFoldDB" id="A0A5P9NNP6"/>
<keyword evidence="7 9" id="KW-0378">Hydrolase</keyword>
<evidence type="ECO:0000256" key="4">
    <source>
        <dbReference type="ARBA" id="ARBA00010662"/>
    </source>
</evidence>
<evidence type="ECO:0000256" key="7">
    <source>
        <dbReference type="RuleBase" id="RU365095"/>
    </source>
</evidence>
<comment type="similarity">
    <text evidence="4 7">Belongs to the glucosamine/galactosamine-6-phosphate isomerase family. 6-phosphogluconolactonase subfamily.</text>
</comment>